<proteinExistence type="predicted"/>
<name>A0ABV2WMD6_9NOCA</name>
<dbReference type="GeneID" id="96248398"/>
<gene>
    <name evidence="2" type="ORF">ABZ510_09285</name>
</gene>
<evidence type="ECO:0000313" key="3">
    <source>
        <dbReference type="Proteomes" id="UP001550628"/>
    </source>
</evidence>
<comment type="caution">
    <text evidence="2">The sequence shown here is derived from an EMBL/GenBank/DDBJ whole genome shotgun (WGS) entry which is preliminary data.</text>
</comment>
<evidence type="ECO:0000256" key="1">
    <source>
        <dbReference type="SAM" id="MobiDB-lite"/>
    </source>
</evidence>
<reference evidence="2 3" key="1">
    <citation type="submission" date="2024-06" db="EMBL/GenBank/DDBJ databases">
        <title>The Natural Products Discovery Center: Release of the First 8490 Sequenced Strains for Exploring Actinobacteria Biosynthetic Diversity.</title>
        <authorList>
            <person name="Kalkreuter E."/>
            <person name="Kautsar S.A."/>
            <person name="Yang D."/>
            <person name="Bader C.D."/>
            <person name="Teijaro C.N."/>
            <person name="Fluegel L."/>
            <person name="Davis C.M."/>
            <person name="Simpson J.R."/>
            <person name="Lauterbach L."/>
            <person name="Steele A.D."/>
            <person name="Gui C."/>
            <person name="Meng S."/>
            <person name="Li G."/>
            <person name="Viehrig K."/>
            <person name="Ye F."/>
            <person name="Su P."/>
            <person name="Kiefer A.F."/>
            <person name="Nichols A."/>
            <person name="Cepeda A.J."/>
            <person name="Yan W."/>
            <person name="Fan B."/>
            <person name="Jiang Y."/>
            <person name="Adhikari A."/>
            <person name="Zheng C.-J."/>
            <person name="Schuster L."/>
            <person name="Cowan T.M."/>
            <person name="Smanski M.J."/>
            <person name="Chevrette M.G."/>
            <person name="De Carvalho L.P.S."/>
            <person name="Shen B."/>
        </authorList>
    </citation>
    <scope>NUCLEOTIDE SEQUENCE [LARGE SCALE GENOMIC DNA]</scope>
    <source>
        <strain evidence="2 3">NPDC019708</strain>
    </source>
</reference>
<dbReference type="Pfam" id="PF13561">
    <property type="entry name" value="adh_short_C2"/>
    <property type="match status" value="1"/>
</dbReference>
<dbReference type="Proteomes" id="UP001550628">
    <property type="component" value="Unassembled WGS sequence"/>
</dbReference>
<accession>A0ABV2WMD6</accession>
<dbReference type="RefSeq" id="WP_030525788.1">
    <property type="nucleotide sequence ID" value="NZ_JBEYBD010000001.1"/>
</dbReference>
<organism evidence="2 3">
    <name type="scientific">Nocardia rhamnosiphila</name>
    <dbReference type="NCBI Taxonomy" id="426716"/>
    <lineage>
        <taxon>Bacteria</taxon>
        <taxon>Bacillati</taxon>
        <taxon>Actinomycetota</taxon>
        <taxon>Actinomycetes</taxon>
        <taxon>Mycobacteriales</taxon>
        <taxon>Nocardiaceae</taxon>
        <taxon>Nocardia</taxon>
    </lineage>
</organism>
<protein>
    <submittedName>
        <fullName evidence="2">SDR family oxidoreductase</fullName>
    </submittedName>
</protein>
<sequence>MPSARRVAPESTLRDAAEQSKAQMAADNPMSRRGTPAEVVRVVLFLAFDAIYTTGAELVVDGGGSQL</sequence>
<dbReference type="InterPro" id="IPR036291">
    <property type="entry name" value="NAD(P)-bd_dom_sf"/>
</dbReference>
<feature type="region of interest" description="Disordered" evidence="1">
    <location>
        <begin position="1"/>
        <end position="33"/>
    </location>
</feature>
<evidence type="ECO:0000313" key="2">
    <source>
        <dbReference type="EMBL" id="MEU1952043.1"/>
    </source>
</evidence>
<dbReference type="Gene3D" id="3.40.50.720">
    <property type="entry name" value="NAD(P)-binding Rossmann-like Domain"/>
    <property type="match status" value="1"/>
</dbReference>
<dbReference type="InterPro" id="IPR002347">
    <property type="entry name" value="SDR_fam"/>
</dbReference>
<keyword evidence="3" id="KW-1185">Reference proteome</keyword>
<dbReference type="SUPFAM" id="SSF51735">
    <property type="entry name" value="NAD(P)-binding Rossmann-fold domains"/>
    <property type="match status" value="1"/>
</dbReference>
<dbReference type="EMBL" id="JBEYBF010000004">
    <property type="protein sequence ID" value="MEU1952043.1"/>
    <property type="molecule type" value="Genomic_DNA"/>
</dbReference>